<evidence type="ECO:0000256" key="4">
    <source>
        <dbReference type="ARBA" id="ARBA00022786"/>
    </source>
</evidence>
<evidence type="ECO:0000313" key="7">
    <source>
        <dbReference type="EMBL" id="PKU79022.1"/>
    </source>
</evidence>
<name>A0A2I0WTN0_9ASPA</name>
<dbReference type="OrthoDB" id="10064100at2759"/>
<dbReference type="SMART" id="SM00504">
    <property type="entry name" value="Ubox"/>
    <property type="match status" value="1"/>
</dbReference>
<dbReference type="Pfam" id="PF25598">
    <property type="entry name" value="ARM_PUB"/>
    <property type="match status" value="1"/>
</dbReference>
<evidence type="ECO:0000313" key="8">
    <source>
        <dbReference type="Proteomes" id="UP000233837"/>
    </source>
</evidence>
<dbReference type="GO" id="GO:0016567">
    <property type="term" value="P:protein ubiquitination"/>
    <property type="evidence" value="ECO:0007669"/>
    <property type="project" value="UniProtKB-UniRule"/>
</dbReference>
<dbReference type="InterPro" id="IPR045210">
    <property type="entry name" value="RING-Ubox_PUB"/>
</dbReference>
<dbReference type="Gene3D" id="3.30.40.10">
    <property type="entry name" value="Zinc/RING finger domain, C3HC4 (zinc finger)"/>
    <property type="match status" value="1"/>
</dbReference>
<evidence type="ECO:0000256" key="2">
    <source>
        <dbReference type="ARBA" id="ARBA00004906"/>
    </source>
</evidence>
<keyword evidence="8" id="KW-1185">Reference proteome</keyword>
<dbReference type="SUPFAM" id="SSF48371">
    <property type="entry name" value="ARM repeat"/>
    <property type="match status" value="1"/>
</dbReference>
<proteinExistence type="predicted"/>
<dbReference type="InterPro" id="IPR011989">
    <property type="entry name" value="ARM-like"/>
</dbReference>
<dbReference type="GO" id="GO:0061630">
    <property type="term" value="F:ubiquitin protein ligase activity"/>
    <property type="evidence" value="ECO:0007669"/>
    <property type="project" value="UniProtKB-UniRule"/>
</dbReference>
<dbReference type="FunFam" id="3.30.40.10:FF:000442">
    <property type="entry name" value="RING-type E3 ubiquitin transferase"/>
    <property type="match status" value="1"/>
</dbReference>
<dbReference type="SUPFAM" id="SSF57850">
    <property type="entry name" value="RING/U-box"/>
    <property type="match status" value="1"/>
</dbReference>
<accession>A0A2I0WTN0</accession>
<comment type="pathway">
    <text evidence="2 5">Protein modification; protein ubiquitination.</text>
</comment>
<dbReference type="PROSITE" id="PS51698">
    <property type="entry name" value="U_BOX"/>
    <property type="match status" value="1"/>
</dbReference>
<dbReference type="InterPro" id="IPR003613">
    <property type="entry name" value="Ubox_domain"/>
</dbReference>
<evidence type="ECO:0000256" key="1">
    <source>
        <dbReference type="ARBA" id="ARBA00000900"/>
    </source>
</evidence>
<evidence type="ECO:0000259" key="6">
    <source>
        <dbReference type="PROSITE" id="PS51698"/>
    </source>
</evidence>
<organism evidence="7 8">
    <name type="scientific">Dendrobium catenatum</name>
    <dbReference type="NCBI Taxonomy" id="906689"/>
    <lineage>
        <taxon>Eukaryota</taxon>
        <taxon>Viridiplantae</taxon>
        <taxon>Streptophyta</taxon>
        <taxon>Embryophyta</taxon>
        <taxon>Tracheophyta</taxon>
        <taxon>Spermatophyta</taxon>
        <taxon>Magnoliopsida</taxon>
        <taxon>Liliopsida</taxon>
        <taxon>Asparagales</taxon>
        <taxon>Orchidaceae</taxon>
        <taxon>Epidendroideae</taxon>
        <taxon>Malaxideae</taxon>
        <taxon>Dendrobiinae</taxon>
        <taxon>Dendrobium</taxon>
    </lineage>
</organism>
<dbReference type="CDD" id="cd16664">
    <property type="entry name" value="RING-Ubox_PUB"/>
    <property type="match status" value="1"/>
</dbReference>
<dbReference type="PANTHER" id="PTHR22849">
    <property type="entry name" value="WDSAM1 PROTEIN"/>
    <property type="match status" value="1"/>
</dbReference>
<dbReference type="UniPathway" id="UPA00143"/>
<protein>
    <recommendedName>
        <fullName evidence="5 6">U-box domain-containing protein</fullName>
        <ecNumber evidence="5">2.3.2.27</ecNumber>
    </recommendedName>
    <alternativeName>
        <fullName evidence="5">RING-type E3 ubiquitin transferase PUB</fullName>
    </alternativeName>
</protein>
<dbReference type="Proteomes" id="UP000233837">
    <property type="component" value="Unassembled WGS sequence"/>
</dbReference>
<dbReference type="InterPro" id="IPR013083">
    <property type="entry name" value="Znf_RING/FYVE/PHD"/>
</dbReference>
<dbReference type="EC" id="2.3.2.27" evidence="5"/>
<reference evidence="7 8" key="1">
    <citation type="journal article" date="2016" name="Sci. Rep.">
        <title>The Dendrobium catenatum Lindl. genome sequence provides insights into polysaccharide synthase, floral development and adaptive evolution.</title>
        <authorList>
            <person name="Zhang G.Q."/>
            <person name="Xu Q."/>
            <person name="Bian C."/>
            <person name="Tsai W.C."/>
            <person name="Yeh C.M."/>
            <person name="Liu K.W."/>
            <person name="Yoshida K."/>
            <person name="Zhang L.S."/>
            <person name="Chang S.B."/>
            <person name="Chen F."/>
            <person name="Shi Y."/>
            <person name="Su Y.Y."/>
            <person name="Zhang Y.Q."/>
            <person name="Chen L.J."/>
            <person name="Yin Y."/>
            <person name="Lin M."/>
            <person name="Huang H."/>
            <person name="Deng H."/>
            <person name="Wang Z.W."/>
            <person name="Zhu S.L."/>
            <person name="Zhao X."/>
            <person name="Deng C."/>
            <person name="Niu S.C."/>
            <person name="Huang J."/>
            <person name="Wang M."/>
            <person name="Liu G.H."/>
            <person name="Yang H.J."/>
            <person name="Xiao X.J."/>
            <person name="Hsiao Y.Y."/>
            <person name="Wu W.L."/>
            <person name="Chen Y.Y."/>
            <person name="Mitsuda N."/>
            <person name="Ohme-Takagi M."/>
            <person name="Luo Y.B."/>
            <person name="Van de Peer Y."/>
            <person name="Liu Z.J."/>
        </authorList>
    </citation>
    <scope>NUCLEOTIDE SEQUENCE [LARGE SCALE GENOMIC DNA]</scope>
    <source>
        <tissue evidence="7">The whole plant</tissue>
    </source>
</reference>
<reference evidence="7 8" key="2">
    <citation type="journal article" date="2017" name="Nature">
        <title>The Apostasia genome and the evolution of orchids.</title>
        <authorList>
            <person name="Zhang G.Q."/>
            <person name="Liu K.W."/>
            <person name="Li Z."/>
            <person name="Lohaus R."/>
            <person name="Hsiao Y.Y."/>
            <person name="Niu S.C."/>
            <person name="Wang J.Y."/>
            <person name="Lin Y.C."/>
            <person name="Xu Q."/>
            <person name="Chen L.J."/>
            <person name="Yoshida K."/>
            <person name="Fujiwara S."/>
            <person name="Wang Z.W."/>
            <person name="Zhang Y.Q."/>
            <person name="Mitsuda N."/>
            <person name="Wang M."/>
            <person name="Liu G.H."/>
            <person name="Pecoraro L."/>
            <person name="Huang H.X."/>
            <person name="Xiao X.J."/>
            <person name="Lin M."/>
            <person name="Wu X.Y."/>
            <person name="Wu W.L."/>
            <person name="Chen Y.Y."/>
            <person name="Chang S.B."/>
            <person name="Sakamoto S."/>
            <person name="Ohme-Takagi M."/>
            <person name="Yagi M."/>
            <person name="Zeng S.J."/>
            <person name="Shen C.Y."/>
            <person name="Yeh C.M."/>
            <person name="Luo Y.B."/>
            <person name="Tsai W.C."/>
            <person name="Van de Peer Y."/>
            <person name="Liu Z.J."/>
        </authorList>
    </citation>
    <scope>NUCLEOTIDE SEQUENCE [LARGE SCALE GENOMIC DNA]</scope>
    <source>
        <tissue evidence="7">The whole plant</tissue>
    </source>
</reference>
<dbReference type="EMBL" id="KZ502442">
    <property type="protein sequence ID" value="PKU79022.1"/>
    <property type="molecule type" value="Genomic_DNA"/>
</dbReference>
<dbReference type="InterPro" id="IPR016024">
    <property type="entry name" value="ARM-type_fold"/>
</dbReference>
<dbReference type="Pfam" id="PF04564">
    <property type="entry name" value="U-box"/>
    <property type="match status" value="1"/>
</dbReference>
<feature type="domain" description="U-box" evidence="6">
    <location>
        <begin position="31"/>
        <end position="105"/>
    </location>
</feature>
<keyword evidence="3 5" id="KW-0808">Transferase</keyword>
<comment type="catalytic activity">
    <reaction evidence="1 5">
        <text>S-ubiquitinyl-[E2 ubiquitin-conjugating enzyme]-L-cysteine + [acceptor protein]-L-lysine = [E2 ubiquitin-conjugating enzyme]-L-cysteine + N(6)-ubiquitinyl-[acceptor protein]-L-lysine.</text>
        <dbReference type="EC" id="2.3.2.27"/>
    </reaction>
</comment>
<dbReference type="PANTHER" id="PTHR22849:SF161">
    <property type="entry name" value="U-BOX DOMAIN-CONTAINING PROTEIN"/>
    <property type="match status" value="1"/>
</dbReference>
<dbReference type="InterPro" id="IPR058678">
    <property type="entry name" value="ARM_PUB"/>
</dbReference>
<evidence type="ECO:0000256" key="3">
    <source>
        <dbReference type="ARBA" id="ARBA00022679"/>
    </source>
</evidence>
<dbReference type="AlphaFoldDB" id="A0A2I0WTN0"/>
<evidence type="ECO:0000256" key="5">
    <source>
        <dbReference type="RuleBase" id="RU369093"/>
    </source>
</evidence>
<sequence>MALRSFKLTSKLPFRRRPIPAIARDSPAELSIPSHFLCPISLDLMKDPVILSSGITFDRSSIETWLEAGNVTCPVTKKPLFAADLIPNHTIRRMIQDWCVAHRSLGIERIATPKTPITSVQVNDLLSEISAAHFRGNATQCAELVAKLNNWASESDRNRRCISSNGASRVVSAVFQDFPSEQVLSALAGMLSFDEAARRKLVSEKSLHSIVSVMKNGNLSGRLNAVLVVKEMVSANNEDCGIIARSDELIEALVKLLKEPISPAATKASLVAAYYLASGHKRAASRLAEMGIVSLILEMIVDSERSFCEKGLAVLDVILSTEAGRKMAACHDLAIPVLVKKMVRVSDMATEFAVSATWKLCKKQGNVGKGEEEKCLKEAVEVGAFQKLLLILQVGCSESTKEKVSELLRMLNGVRGRSTECIDSADFKGLKRPF</sequence>
<keyword evidence="4 5" id="KW-0833">Ubl conjugation pathway</keyword>
<dbReference type="Gene3D" id="1.25.10.10">
    <property type="entry name" value="Leucine-rich Repeat Variant"/>
    <property type="match status" value="1"/>
</dbReference>
<dbReference type="InterPro" id="IPR045185">
    <property type="entry name" value="PUB22/23/24-like"/>
</dbReference>
<comment type="function">
    <text evidence="5">Functions as an E3 ubiquitin ligase.</text>
</comment>
<gene>
    <name evidence="7" type="primary">PUB21</name>
    <name evidence="7" type="ORF">MA16_Dca000366</name>
</gene>